<keyword evidence="2" id="KW-1185">Reference proteome</keyword>
<evidence type="ECO:0000313" key="1">
    <source>
        <dbReference type="EMBL" id="EFP02646.1"/>
    </source>
</evidence>
<reference evidence="1" key="1">
    <citation type="submission" date="2007-07" db="EMBL/GenBank/DDBJ databases">
        <title>PCAP assembly of the Caenorhabditis remanei genome.</title>
        <authorList>
            <consortium name="The Caenorhabditis remanei Sequencing Consortium"/>
            <person name="Wilson R.K."/>
        </authorList>
    </citation>
    <scope>NUCLEOTIDE SEQUENCE [LARGE SCALE GENOMIC DNA]</scope>
    <source>
        <strain evidence="1">PB4641</strain>
    </source>
</reference>
<dbReference type="HOGENOM" id="CLU_2924825_0_0_1"/>
<dbReference type="PROSITE" id="PS51257">
    <property type="entry name" value="PROKAR_LIPOPROTEIN"/>
    <property type="match status" value="1"/>
</dbReference>
<dbReference type="FunCoup" id="E3MIM0">
    <property type="interactions" value="425"/>
</dbReference>
<proteinExistence type="predicted"/>
<dbReference type="AlphaFoldDB" id="E3MIM0"/>
<sequence>MKIIFSFLFLLFLFSCHVNAARKFDPNRPTMSNQGQLNNQQRRINEEVVNSQRNTEFLIIH</sequence>
<dbReference type="OrthoDB" id="5859702at2759"/>
<evidence type="ECO:0000313" key="2">
    <source>
        <dbReference type="Proteomes" id="UP000008281"/>
    </source>
</evidence>
<name>E3MIM0_CAERE</name>
<gene>
    <name evidence="1" type="ORF">CRE_02400</name>
</gene>
<protein>
    <submittedName>
        <fullName evidence="1">Uncharacterized protein</fullName>
    </submittedName>
</protein>
<dbReference type="Proteomes" id="UP000008281">
    <property type="component" value="Unassembled WGS sequence"/>
</dbReference>
<accession>E3MIM0</accession>
<dbReference type="EMBL" id="DS268448">
    <property type="protein sequence ID" value="EFP02646.1"/>
    <property type="molecule type" value="Genomic_DNA"/>
</dbReference>
<organism evidence="2">
    <name type="scientific">Caenorhabditis remanei</name>
    <name type="common">Caenorhabditis vulgaris</name>
    <dbReference type="NCBI Taxonomy" id="31234"/>
    <lineage>
        <taxon>Eukaryota</taxon>
        <taxon>Metazoa</taxon>
        <taxon>Ecdysozoa</taxon>
        <taxon>Nematoda</taxon>
        <taxon>Chromadorea</taxon>
        <taxon>Rhabditida</taxon>
        <taxon>Rhabditina</taxon>
        <taxon>Rhabditomorpha</taxon>
        <taxon>Rhabditoidea</taxon>
        <taxon>Rhabditidae</taxon>
        <taxon>Peloderinae</taxon>
        <taxon>Caenorhabditis</taxon>
    </lineage>
</organism>